<evidence type="ECO:0000313" key="11">
    <source>
        <dbReference type="EMBL" id="AKS42975.1"/>
    </source>
</evidence>
<evidence type="ECO:0000256" key="7">
    <source>
        <dbReference type="ARBA" id="ARBA00025211"/>
    </source>
</evidence>
<keyword evidence="5 9" id="KW-0450">Lipoyl</keyword>
<keyword evidence="11" id="KW-0670">Pyruvate</keyword>
<feature type="compositionally biased region" description="Basic and acidic residues" evidence="10">
    <location>
        <begin position="96"/>
        <end position="124"/>
    </location>
</feature>
<name>A0A0K0XZ76_9GAMM</name>
<evidence type="ECO:0000313" key="12">
    <source>
        <dbReference type="Proteomes" id="UP000066624"/>
    </source>
</evidence>
<dbReference type="InterPro" id="IPR003016">
    <property type="entry name" value="2-oxoA_DH_lipoyl-BS"/>
</dbReference>
<dbReference type="InterPro" id="IPR023213">
    <property type="entry name" value="CAT-like_dom_sf"/>
</dbReference>
<dbReference type="PROSITE" id="PS51826">
    <property type="entry name" value="PSBD"/>
    <property type="match status" value="1"/>
</dbReference>
<dbReference type="RefSeq" id="WP_049726494.1">
    <property type="nucleotide sequence ID" value="NZ_CP012154.1"/>
</dbReference>
<evidence type="ECO:0000256" key="8">
    <source>
        <dbReference type="ARBA" id="ARBA00048370"/>
    </source>
</evidence>
<dbReference type="PROSITE" id="PS50968">
    <property type="entry name" value="BIOTINYL_LIPOYL"/>
    <property type="match status" value="1"/>
</dbReference>
<dbReference type="GO" id="GO:0045254">
    <property type="term" value="C:pyruvate dehydrogenase complex"/>
    <property type="evidence" value="ECO:0007669"/>
    <property type="project" value="UniProtKB-UniRule"/>
</dbReference>
<evidence type="ECO:0000256" key="4">
    <source>
        <dbReference type="ARBA" id="ARBA00022737"/>
    </source>
</evidence>
<dbReference type="GO" id="GO:0031405">
    <property type="term" value="F:lipoic acid binding"/>
    <property type="evidence" value="ECO:0007669"/>
    <property type="project" value="TreeGrafter"/>
</dbReference>
<keyword evidence="6 9" id="KW-0012">Acyltransferase</keyword>
<evidence type="ECO:0000256" key="9">
    <source>
        <dbReference type="RuleBase" id="RU361137"/>
    </source>
</evidence>
<comment type="cofactor">
    <cofactor evidence="9">
        <name>(R)-lipoate</name>
        <dbReference type="ChEBI" id="CHEBI:83088"/>
    </cofactor>
    <text evidence="9">Binds 1 lipoyl cofactor covalently.</text>
</comment>
<gene>
    <name evidence="11" type="ORF">WM2015_2617</name>
</gene>
<organism evidence="11 12">
    <name type="scientific">Wenzhouxiangella marina</name>
    <dbReference type="NCBI Taxonomy" id="1579979"/>
    <lineage>
        <taxon>Bacteria</taxon>
        <taxon>Pseudomonadati</taxon>
        <taxon>Pseudomonadota</taxon>
        <taxon>Gammaproteobacteria</taxon>
        <taxon>Chromatiales</taxon>
        <taxon>Wenzhouxiangellaceae</taxon>
        <taxon>Wenzhouxiangella</taxon>
    </lineage>
</organism>
<dbReference type="EMBL" id="CP012154">
    <property type="protein sequence ID" value="AKS42975.1"/>
    <property type="molecule type" value="Genomic_DNA"/>
</dbReference>
<dbReference type="Gene3D" id="3.30.559.10">
    <property type="entry name" value="Chloramphenicol acetyltransferase-like domain"/>
    <property type="match status" value="1"/>
</dbReference>
<evidence type="ECO:0000256" key="2">
    <source>
        <dbReference type="ARBA" id="ARBA00011484"/>
    </source>
</evidence>
<feature type="compositionally biased region" description="Low complexity" evidence="10">
    <location>
        <begin position="125"/>
        <end position="136"/>
    </location>
</feature>
<dbReference type="KEGG" id="wma:WM2015_2617"/>
<comment type="function">
    <text evidence="7">The pyruvate dehydrogenase complex catalyzes the overall conversion of pyruvate to acetyl-CoA and CO(2). It contains multiple copies of three enzymatic components: pyruvate dehydrogenase (E1), dihydrolipoamide acetyltransferase (E2) and lipoamide dehydrogenase (E3).</text>
</comment>
<evidence type="ECO:0000256" key="10">
    <source>
        <dbReference type="SAM" id="MobiDB-lite"/>
    </source>
</evidence>
<dbReference type="SUPFAM" id="SSF51230">
    <property type="entry name" value="Single hybrid motif"/>
    <property type="match status" value="1"/>
</dbReference>
<dbReference type="PANTHER" id="PTHR43178">
    <property type="entry name" value="DIHYDROLIPOAMIDE ACETYLTRANSFERASE COMPONENT OF PYRUVATE DEHYDROGENASE COMPLEX"/>
    <property type="match status" value="1"/>
</dbReference>
<dbReference type="InterPro" id="IPR006256">
    <property type="entry name" value="AcTrfase_Pyrv_DH_cplx"/>
</dbReference>
<comment type="similarity">
    <text evidence="1 9">Belongs to the 2-oxoacid dehydrogenase family.</text>
</comment>
<dbReference type="InterPro" id="IPR004167">
    <property type="entry name" value="PSBD"/>
</dbReference>
<dbReference type="PATRIC" id="fig|1579979.3.peg.2673"/>
<dbReference type="SUPFAM" id="SSF47005">
    <property type="entry name" value="Peripheral subunit-binding domain of 2-oxo acid dehydrogenase complex"/>
    <property type="match status" value="1"/>
</dbReference>
<proteinExistence type="inferred from homology"/>
<dbReference type="Pfam" id="PF00198">
    <property type="entry name" value="2-oxoacid_dh"/>
    <property type="match status" value="1"/>
</dbReference>
<keyword evidence="12" id="KW-1185">Reference proteome</keyword>
<dbReference type="Proteomes" id="UP000066624">
    <property type="component" value="Chromosome"/>
</dbReference>
<dbReference type="STRING" id="1579979.WM2015_2617"/>
<reference evidence="11 12" key="1">
    <citation type="submission" date="2015-07" db="EMBL/GenBank/DDBJ databases">
        <authorList>
            <person name="Noorani M."/>
        </authorList>
    </citation>
    <scope>NUCLEOTIDE SEQUENCE [LARGE SCALE GENOMIC DNA]</scope>
    <source>
        <strain evidence="11 12">KCTC 42284</strain>
    </source>
</reference>
<protein>
    <recommendedName>
        <fullName evidence="9">Acetyltransferase component of pyruvate dehydrogenase complex</fullName>
        <ecNumber evidence="9">2.3.1.12</ecNumber>
    </recommendedName>
</protein>
<feature type="region of interest" description="Disordered" evidence="10">
    <location>
        <begin position="54"/>
        <end position="163"/>
    </location>
</feature>
<dbReference type="GO" id="GO:0005737">
    <property type="term" value="C:cytoplasm"/>
    <property type="evidence" value="ECO:0007669"/>
    <property type="project" value="TreeGrafter"/>
</dbReference>
<comment type="subunit">
    <text evidence="2 9">Forms a 24-polypeptide structural core with octahedral symmetry.</text>
</comment>
<dbReference type="InterPro" id="IPR001078">
    <property type="entry name" value="2-oxoacid_DH_actylTfrase"/>
</dbReference>
<comment type="catalytic activity">
    <reaction evidence="8 9">
        <text>N(6)-[(R)-dihydrolipoyl]-L-lysyl-[protein] + acetyl-CoA = N(6)-[(R)-S(8)-acetyldihydrolipoyl]-L-lysyl-[protein] + CoA</text>
        <dbReference type="Rhea" id="RHEA:17017"/>
        <dbReference type="Rhea" id="RHEA-COMP:10475"/>
        <dbReference type="Rhea" id="RHEA-COMP:10478"/>
        <dbReference type="ChEBI" id="CHEBI:57287"/>
        <dbReference type="ChEBI" id="CHEBI:57288"/>
        <dbReference type="ChEBI" id="CHEBI:83100"/>
        <dbReference type="ChEBI" id="CHEBI:83111"/>
        <dbReference type="EC" id="2.3.1.12"/>
    </reaction>
</comment>
<feature type="compositionally biased region" description="Acidic residues" evidence="10">
    <location>
        <begin position="67"/>
        <end position="85"/>
    </location>
</feature>
<dbReference type="OrthoDB" id="9805770at2"/>
<dbReference type="FunFam" id="2.40.50.100:FF:000009">
    <property type="entry name" value="Acetyltransferase component of pyruvate dehydrogenase complex"/>
    <property type="match status" value="1"/>
</dbReference>
<dbReference type="AlphaFoldDB" id="A0A0K0XZ76"/>
<keyword evidence="3 9" id="KW-0808">Transferase</keyword>
<dbReference type="GO" id="GO:0006086">
    <property type="term" value="P:pyruvate decarboxylation to acetyl-CoA"/>
    <property type="evidence" value="ECO:0007669"/>
    <property type="project" value="UniProtKB-UniRule"/>
</dbReference>
<evidence type="ECO:0000256" key="6">
    <source>
        <dbReference type="ARBA" id="ARBA00023315"/>
    </source>
</evidence>
<dbReference type="InterPro" id="IPR000089">
    <property type="entry name" value="Biotin_lipoyl"/>
</dbReference>
<evidence type="ECO:0000256" key="1">
    <source>
        <dbReference type="ARBA" id="ARBA00007317"/>
    </source>
</evidence>
<dbReference type="NCBIfam" id="TIGR01348">
    <property type="entry name" value="PDHac_trf_long"/>
    <property type="match status" value="1"/>
</dbReference>
<dbReference type="Gene3D" id="4.10.320.10">
    <property type="entry name" value="E3-binding domain"/>
    <property type="match status" value="1"/>
</dbReference>
<evidence type="ECO:0000256" key="3">
    <source>
        <dbReference type="ARBA" id="ARBA00022679"/>
    </source>
</evidence>
<feature type="compositionally biased region" description="Low complexity" evidence="10">
    <location>
        <begin position="86"/>
        <end position="95"/>
    </location>
</feature>
<dbReference type="FunFam" id="3.30.559.10:FF:000004">
    <property type="entry name" value="Acetyltransferase component of pyruvate dehydrogenase complex"/>
    <property type="match status" value="1"/>
</dbReference>
<dbReference type="InterPro" id="IPR050743">
    <property type="entry name" value="2-oxoacid_DH_E2_comp"/>
</dbReference>
<accession>A0A0K0XZ76</accession>
<dbReference type="PANTHER" id="PTHR43178:SF2">
    <property type="entry name" value="DIHYDROLIPOYLLYSINE-RESIDUE ACETYLTRANSFERASE COMPONENT OF PYRUVATE DEHYDROGENASE COMPLEX"/>
    <property type="match status" value="1"/>
</dbReference>
<dbReference type="CDD" id="cd06849">
    <property type="entry name" value="lipoyl_domain"/>
    <property type="match status" value="1"/>
</dbReference>
<dbReference type="Pfam" id="PF02817">
    <property type="entry name" value="E3_binding"/>
    <property type="match status" value="1"/>
</dbReference>
<dbReference type="Gene3D" id="2.40.50.100">
    <property type="match status" value="1"/>
</dbReference>
<keyword evidence="4" id="KW-0677">Repeat</keyword>
<dbReference type="Pfam" id="PF00364">
    <property type="entry name" value="Biotin_lipoyl"/>
    <property type="match status" value="1"/>
</dbReference>
<dbReference type="PROSITE" id="PS00189">
    <property type="entry name" value="LIPOYL"/>
    <property type="match status" value="1"/>
</dbReference>
<evidence type="ECO:0000256" key="5">
    <source>
        <dbReference type="ARBA" id="ARBA00022823"/>
    </source>
</evidence>
<dbReference type="EC" id="2.3.1.12" evidence="9"/>
<dbReference type="SUPFAM" id="SSF52777">
    <property type="entry name" value="CoA-dependent acyltransferases"/>
    <property type="match status" value="1"/>
</dbReference>
<dbReference type="InterPro" id="IPR036625">
    <property type="entry name" value="E3-bd_dom_sf"/>
</dbReference>
<dbReference type="InterPro" id="IPR011053">
    <property type="entry name" value="Single_hybrid_motif"/>
</dbReference>
<sequence length="456" mass="48720">MSKRQEIRVPDIGDFDKVPVIEILVAEGDRIEAEQSLLTLESDKATMEVPAPAAGTLVSLKVKEGDELSEGDVIGEMELDGEGEDSGTSSEASTEAAKDEPTSKEDEAASDAEAKDTPAPKHESAPSSSEAPSSSSDGEDLPPPPVPFGEMSEDPASLPHASPSVRRLARELGVDLSRVQGSGRKGRITEDDLKAHVKERMAAPASAGGSGLNVAEAPSVDFSKYGETEEEPLSRIKRISGPNLHRNWVSIPHVTQFDEADITEMEAFRKASQAQAEKAGTKMTPLVFLIKAVVAALAEFPQFNASLSADGQSLIRKKYFHVGVAVDTPNGLVVPVLRDCDRKGLIELAQELTDLSTRARDGKLKGDEMKGGCFSISSLGGIGGTAFTPIINAPELAILGVSRAQLKPVWDGEAFQPRLCLPLSLSYDHRVIDGADAARFTRFLASQLEDVRRMLL</sequence>
<dbReference type="GO" id="GO:0004742">
    <property type="term" value="F:dihydrolipoyllysine-residue acetyltransferase activity"/>
    <property type="evidence" value="ECO:0007669"/>
    <property type="project" value="UniProtKB-UniRule"/>
</dbReference>